<evidence type="ECO:0000256" key="2">
    <source>
        <dbReference type="ARBA" id="ARBA00022771"/>
    </source>
</evidence>
<reference evidence="7 8" key="1">
    <citation type="submission" date="2017-12" db="EMBL/GenBank/DDBJ databases">
        <title>Hemimetabolous genomes reveal molecular basis of termite eusociality.</title>
        <authorList>
            <person name="Harrison M.C."/>
            <person name="Jongepier E."/>
            <person name="Robertson H.M."/>
            <person name="Arning N."/>
            <person name="Bitard-Feildel T."/>
            <person name="Chao H."/>
            <person name="Childers C.P."/>
            <person name="Dinh H."/>
            <person name="Doddapaneni H."/>
            <person name="Dugan S."/>
            <person name="Gowin J."/>
            <person name="Greiner C."/>
            <person name="Han Y."/>
            <person name="Hu H."/>
            <person name="Hughes D.S.T."/>
            <person name="Huylmans A.-K."/>
            <person name="Kemena C."/>
            <person name="Kremer L.P.M."/>
            <person name="Lee S.L."/>
            <person name="Lopez-Ezquerra A."/>
            <person name="Mallet L."/>
            <person name="Monroy-Kuhn J.M."/>
            <person name="Moser A."/>
            <person name="Murali S.C."/>
            <person name="Muzny D.M."/>
            <person name="Otani S."/>
            <person name="Piulachs M.-D."/>
            <person name="Poelchau M."/>
            <person name="Qu J."/>
            <person name="Schaub F."/>
            <person name="Wada-Katsumata A."/>
            <person name="Worley K.C."/>
            <person name="Xie Q."/>
            <person name="Ylla G."/>
            <person name="Poulsen M."/>
            <person name="Gibbs R.A."/>
            <person name="Schal C."/>
            <person name="Richards S."/>
            <person name="Belles X."/>
            <person name="Korb J."/>
            <person name="Bornberg-Bauer E."/>
        </authorList>
    </citation>
    <scope>NUCLEOTIDE SEQUENCE [LARGE SCALE GENOMIC DNA]</scope>
    <source>
        <tissue evidence="7">Whole body</tissue>
    </source>
</reference>
<evidence type="ECO:0000256" key="4">
    <source>
        <dbReference type="PROSITE-ProRule" id="PRU00322"/>
    </source>
</evidence>
<dbReference type="SUPFAM" id="SSF143503">
    <property type="entry name" value="PUG domain-like"/>
    <property type="match status" value="1"/>
</dbReference>
<feature type="region of interest" description="Disordered" evidence="5">
    <location>
        <begin position="415"/>
        <end position="471"/>
    </location>
</feature>
<keyword evidence="8" id="KW-1185">Reference proteome</keyword>
<dbReference type="Gene3D" id="2.30.30.380">
    <property type="entry name" value="Zn-finger domain of Sec23/24"/>
    <property type="match status" value="1"/>
</dbReference>
<comment type="caution">
    <text evidence="7">The sequence shown here is derived from an EMBL/GenBank/DDBJ whole genome shotgun (WGS) entry which is preliminary data.</text>
</comment>
<feature type="domain" description="RanBP2-type" evidence="6">
    <location>
        <begin position="728"/>
        <end position="757"/>
    </location>
</feature>
<dbReference type="AlphaFoldDB" id="A0A2J7RHG8"/>
<organism evidence="7 8">
    <name type="scientific">Cryptotermes secundus</name>
    <dbReference type="NCBI Taxonomy" id="105785"/>
    <lineage>
        <taxon>Eukaryota</taxon>
        <taxon>Metazoa</taxon>
        <taxon>Ecdysozoa</taxon>
        <taxon>Arthropoda</taxon>
        <taxon>Hexapoda</taxon>
        <taxon>Insecta</taxon>
        <taxon>Pterygota</taxon>
        <taxon>Neoptera</taxon>
        <taxon>Polyneoptera</taxon>
        <taxon>Dictyoptera</taxon>
        <taxon>Blattodea</taxon>
        <taxon>Blattoidea</taxon>
        <taxon>Termitoidae</taxon>
        <taxon>Kalotermitidae</taxon>
        <taxon>Cryptotermitinae</taxon>
        <taxon>Cryptotermes</taxon>
    </lineage>
</organism>
<feature type="compositionally biased region" description="Basic and acidic residues" evidence="5">
    <location>
        <begin position="699"/>
        <end position="711"/>
    </location>
</feature>
<dbReference type="InterPro" id="IPR036443">
    <property type="entry name" value="Znf_RanBP2_sf"/>
</dbReference>
<sequence length="799" mass="89672">MAEFLSCNRLAELWMMIEQLHLSYLQTDENMHKIEQRKKLEGYIKEYLCLVPHDRKFSFLETADVLHRSASQKENFSGYRAASAWNAIGMYASNLLAQPWRKEYRELKLFCGFYKHEIEANLAGAELMLQAMGYKHAGETVMVLDGPIDPDRVSSVSRDSLMAHVECQLLKIIWEEVSSRFNCSWLQVLEFRENHVGTPENAAKGLIYHFHQHQYQEQQQQYALYHQGTAVDTYGTAARYHQPSAGCMYGQVQALHPVPHAGYYNYSAYTAGPPHAYTLPPQPRYAGIVSPQQAIPPTVTYPVPTTVHPSYHHISGLHHQVLKSQELYPTNGHHPHHHYPAIVTVTPVPLQNGYSVSTQLPSAPASVQNLNCPVPTGQLIELDVATPAQSSSTETQQTYSATESAPPILIPRTVCHHSSSQQQQTATLRKNNERQQDNHRVQSQPRSYNASLQKVESQPLTSGKAKEDGTGTFESWDYVFRNLESQGYSKDLGERPDVLSPSPERMAGNSVSHRNHMEDVRNSCQHHQQQPAMKDLEETLMELRLEEFHKSLPAEHRPLKINEALQKIRMETDSEPCNRGLAKRSPSIDAVDGSASVYDNMSSPPKDNPERERSVTISTAPSKSNVNISAMSNKASTRTLPRDTRRYGEERDRSSQVGTHYSSTTLDPRHVPDSTNHSQLTTNISESTPPEKNMAVRESSSKVRIEVRQESAGDTSLDLSHKSSEVSDKNKWECVTCTFLNIPSRDICEMCGKSKMRGPEVRPLASGGRECPQCTLVNEKGVATCEACGNSLKDSPTYI</sequence>
<dbReference type="InParanoid" id="A0A2J7RHG8"/>
<feature type="compositionally biased region" description="Basic and acidic residues" evidence="5">
    <location>
        <begin position="430"/>
        <end position="440"/>
    </location>
</feature>
<dbReference type="SMART" id="SM00547">
    <property type="entry name" value="ZnF_RBZ"/>
    <property type="match status" value="2"/>
</dbReference>
<dbReference type="Gene3D" id="1.20.58.2190">
    <property type="match status" value="1"/>
</dbReference>
<feature type="region of interest" description="Disordered" evidence="5">
    <location>
        <begin position="573"/>
        <end position="721"/>
    </location>
</feature>
<dbReference type="STRING" id="105785.A0A2J7RHG8"/>
<name>A0A2J7RHG8_9NEOP</name>
<dbReference type="GO" id="GO:0008270">
    <property type="term" value="F:zinc ion binding"/>
    <property type="evidence" value="ECO:0007669"/>
    <property type="project" value="UniProtKB-KW"/>
</dbReference>
<dbReference type="InterPro" id="IPR036339">
    <property type="entry name" value="PUB-like_dom_sf"/>
</dbReference>
<evidence type="ECO:0000256" key="5">
    <source>
        <dbReference type="SAM" id="MobiDB-lite"/>
    </source>
</evidence>
<dbReference type="PROSITE" id="PS50199">
    <property type="entry name" value="ZF_RANBP2_2"/>
    <property type="match status" value="1"/>
</dbReference>
<keyword evidence="1" id="KW-0479">Metal-binding</keyword>
<feature type="compositionally biased region" description="Polar residues" evidence="5">
    <location>
        <begin position="615"/>
        <end position="639"/>
    </location>
</feature>
<feature type="compositionally biased region" description="Polar residues" evidence="5">
    <location>
        <begin position="655"/>
        <end position="666"/>
    </location>
</feature>
<feature type="region of interest" description="Disordered" evidence="5">
    <location>
        <begin position="491"/>
        <end position="510"/>
    </location>
</feature>
<dbReference type="Proteomes" id="UP000235965">
    <property type="component" value="Unassembled WGS sequence"/>
</dbReference>
<evidence type="ECO:0000256" key="3">
    <source>
        <dbReference type="ARBA" id="ARBA00022833"/>
    </source>
</evidence>
<gene>
    <name evidence="7" type="ORF">B7P43_G06521</name>
</gene>
<feature type="compositionally biased region" description="Polar residues" evidence="5">
    <location>
        <begin position="441"/>
        <end position="461"/>
    </location>
</feature>
<evidence type="ECO:0000313" key="7">
    <source>
        <dbReference type="EMBL" id="PNF40275.1"/>
    </source>
</evidence>
<accession>A0A2J7RHG8</accession>
<dbReference type="PANTHER" id="PTHR15326:SF2">
    <property type="entry name" value="PROTEIN TAMOZHENNIC"/>
    <property type="match status" value="1"/>
</dbReference>
<dbReference type="Pfam" id="PF21388">
    <property type="entry name" value="SPATA2_PUB-like"/>
    <property type="match status" value="1"/>
</dbReference>
<feature type="region of interest" description="Disordered" evidence="5">
    <location>
        <begin position="386"/>
        <end position="405"/>
    </location>
</feature>
<proteinExistence type="predicted"/>
<evidence type="ECO:0000259" key="6">
    <source>
        <dbReference type="PROSITE" id="PS50199"/>
    </source>
</evidence>
<feature type="compositionally biased region" description="Polar residues" evidence="5">
    <location>
        <begin position="673"/>
        <end position="690"/>
    </location>
</feature>
<dbReference type="InterPro" id="IPR048839">
    <property type="entry name" value="SPATA2_PUB-like"/>
</dbReference>
<dbReference type="EMBL" id="NEVH01003743">
    <property type="protein sequence ID" value="PNF40274.1"/>
    <property type="molecule type" value="Genomic_DNA"/>
</dbReference>
<evidence type="ECO:0000313" key="8">
    <source>
        <dbReference type="Proteomes" id="UP000235965"/>
    </source>
</evidence>
<dbReference type="PANTHER" id="PTHR15326">
    <property type="entry name" value="SPERMATOGENESIS-ASSOCIATED PROTEIN 2/TAMOZHENNIC"/>
    <property type="match status" value="1"/>
</dbReference>
<dbReference type="PROSITE" id="PS01358">
    <property type="entry name" value="ZF_RANBP2_1"/>
    <property type="match status" value="1"/>
</dbReference>
<protein>
    <recommendedName>
        <fullName evidence="6">RanBP2-type domain-containing protein</fullName>
    </recommendedName>
</protein>
<feature type="compositionally biased region" description="Basic and acidic residues" evidence="5">
    <location>
        <begin position="640"/>
        <end position="654"/>
    </location>
</feature>
<keyword evidence="2 4" id="KW-0863">Zinc-finger</keyword>
<dbReference type="OrthoDB" id="9837000at2759"/>
<dbReference type="FunCoup" id="A0A2J7RHG8">
    <property type="interactions" value="230"/>
</dbReference>
<keyword evidence="3" id="KW-0862">Zinc</keyword>
<evidence type="ECO:0000256" key="1">
    <source>
        <dbReference type="ARBA" id="ARBA00022723"/>
    </source>
</evidence>
<dbReference type="SUPFAM" id="SSF90209">
    <property type="entry name" value="Ran binding protein zinc finger-like"/>
    <property type="match status" value="1"/>
</dbReference>
<dbReference type="GO" id="GO:0005737">
    <property type="term" value="C:cytoplasm"/>
    <property type="evidence" value="ECO:0007669"/>
    <property type="project" value="TreeGrafter"/>
</dbReference>
<dbReference type="InterPro" id="IPR001876">
    <property type="entry name" value="Znf_RanBP2"/>
</dbReference>
<dbReference type="EMBL" id="NEVH01003743">
    <property type="protein sequence ID" value="PNF40275.1"/>
    <property type="molecule type" value="Genomic_DNA"/>
</dbReference>
<feature type="compositionally biased region" description="Low complexity" evidence="5">
    <location>
        <begin position="386"/>
        <end position="404"/>
    </location>
</feature>